<reference evidence="1 2" key="1">
    <citation type="submission" date="2014-02" db="EMBL/GenBank/DDBJ databases">
        <title>Transposable element dynamics among asymbiotic and ectomycorrhizal Amanita fungi.</title>
        <authorList>
            <consortium name="DOE Joint Genome Institute"/>
            <person name="Hess J."/>
            <person name="Skrede I."/>
            <person name="Wolfe B."/>
            <person name="LaButti K."/>
            <person name="Ohm R.A."/>
            <person name="Grigoriev I.V."/>
            <person name="Pringle A."/>
        </authorList>
    </citation>
    <scope>NUCLEOTIDE SEQUENCE [LARGE SCALE GENOMIC DNA]</scope>
    <source>
        <strain evidence="1 2">SKay4041</strain>
    </source>
</reference>
<dbReference type="EMBL" id="KZ302086">
    <property type="protein sequence ID" value="PFH47886.1"/>
    <property type="molecule type" value="Genomic_DNA"/>
</dbReference>
<name>A0A2A9NJE4_9AGAR</name>
<evidence type="ECO:0000313" key="1">
    <source>
        <dbReference type="EMBL" id="PFH47886.1"/>
    </source>
</evidence>
<gene>
    <name evidence="1" type="ORF">AMATHDRAFT_66564</name>
</gene>
<dbReference type="AlphaFoldDB" id="A0A2A9NJE4"/>
<organism evidence="1 2">
    <name type="scientific">Amanita thiersii Skay4041</name>
    <dbReference type="NCBI Taxonomy" id="703135"/>
    <lineage>
        <taxon>Eukaryota</taxon>
        <taxon>Fungi</taxon>
        <taxon>Dikarya</taxon>
        <taxon>Basidiomycota</taxon>
        <taxon>Agaricomycotina</taxon>
        <taxon>Agaricomycetes</taxon>
        <taxon>Agaricomycetidae</taxon>
        <taxon>Agaricales</taxon>
        <taxon>Pluteineae</taxon>
        <taxon>Amanitaceae</taxon>
        <taxon>Amanita</taxon>
    </lineage>
</organism>
<dbReference type="Proteomes" id="UP000242287">
    <property type="component" value="Unassembled WGS sequence"/>
</dbReference>
<evidence type="ECO:0000313" key="2">
    <source>
        <dbReference type="Proteomes" id="UP000242287"/>
    </source>
</evidence>
<proteinExistence type="predicted"/>
<sequence length="52" mass="5727">MPRTRASKFCLEVGVGTAGRSLSIQFKVLILSSLTFTMPSGVRETKRGQRKV</sequence>
<keyword evidence="2" id="KW-1185">Reference proteome</keyword>
<accession>A0A2A9NJE4</accession>
<protein>
    <submittedName>
        <fullName evidence="1">Uncharacterized protein</fullName>
    </submittedName>
</protein>